<organism evidence="2 3">
    <name type="scientific">Candidatus Niyogibacteria bacterium RIFCSPLOWO2_01_FULL_45_48</name>
    <dbReference type="NCBI Taxonomy" id="1801724"/>
    <lineage>
        <taxon>Bacteria</taxon>
        <taxon>Candidatus Niyogiibacteriota</taxon>
    </lineage>
</organism>
<comment type="caution">
    <text evidence="2">The sequence shown here is derived from an EMBL/GenBank/DDBJ whole genome shotgun (WGS) entry which is preliminary data.</text>
</comment>
<evidence type="ECO:0000256" key="1">
    <source>
        <dbReference type="SAM" id="Phobius"/>
    </source>
</evidence>
<keyword evidence="1" id="KW-0812">Transmembrane</keyword>
<dbReference type="AlphaFoldDB" id="A0A1G2EW01"/>
<accession>A0A1G2EW01</accession>
<reference evidence="2 3" key="1">
    <citation type="journal article" date="2016" name="Nat. Commun.">
        <title>Thousands of microbial genomes shed light on interconnected biogeochemical processes in an aquifer system.</title>
        <authorList>
            <person name="Anantharaman K."/>
            <person name="Brown C.T."/>
            <person name="Hug L.A."/>
            <person name="Sharon I."/>
            <person name="Castelle C.J."/>
            <person name="Probst A.J."/>
            <person name="Thomas B.C."/>
            <person name="Singh A."/>
            <person name="Wilkins M.J."/>
            <person name="Karaoz U."/>
            <person name="Brodie E.L."/>
            <person name="Williams K.H."/>
            <person name="Hubbard S.S."/>
            <person name="Banfield J.F."/>
        </authorList>
    </citation>
    <scope>NUCLEOTIDE SEQUENCE [LARGE SCALE GENOMIC DNA]</scope>
</reference>
<evidence type="ECO:0000313" key="2">
    <source>
        <dbReference type="EMBL" id="OGZ29448.1"/>
    </source>
</evidence>
<gene>
    <name evidence="2" type="ORF">A2931_01545</name>
</gene>
<sequence>MNSVLAKLLLIGFIAIAVFGFLAMGHSFGEWCLASAANRSACPAGIGGAVSFYANAFKSFSLAVFAVAGTVLLVAVFEAISRFTIVSLLPNLSQVNFYHHPEFFKSFSETRALRWLSLHENSPTSA</sequence>
<dbReference type="Proteomes" id="UP000177486">
    <property type="component" value="Unassembled WGS sequence"/>
</dbReference>
<feature type="transmembrane region" description="Helical" evidence="1">
    <location>
        <begin position="60"/>
        <end position="80"/>
    </location>
</feature>
<proteinExistence type="predicted"/>
<dbReference type="EMBL" id="MHMQ01000036">
    <property type="protein sequence ID" value="OGZ29448.1"/>
    <property type="molecule type" value="Genomic_DNA"/>
</dbReference>
<protein>
    <submittedName>
        <fullName evidence="2">Uncharacterized protein</fullName>
    </submittedName>
</protein>
<name>A0A1G2EW01_9BACT</name>
<evidence type="ECO:0000313" key="3">
    <source>
        <dbReference type="Proteomes" id="UP000177486"/>
    </source>
</evidence>
<keyword evidence="1" id="KW-0472">Membrane</keyword>
<keyword evidence="1" id="KW-1133">Transmembrane helix</keyword>